<dbReference type="Proteomes" id="UP001054945">
    <property type="component" value="Unassembled WGS sequence"/>
</dbReference>
<dbReference type="AlphaFoldDB" id="A0AAV4MRN5"/>
<proteinExistence type="predicted"/>
<reference evidence="1 2" key="1">
    <citation type="submission" date="2021-06" db="EMBL/GenBank/DDBJ databases">
        <title>Caerostris extrusa draft genome.</title>
        <authorList>
            <person name="Kono N."/>
            <person name="Arakawa K."/>
        </authorList>
    </citation>
    <scope>NUCLEOTIDE SEQUENCE [LARGE SCALE GENOMIC DNA]</scope>
</reference>
<comment type="caution">
    <text evidence="1">The sequence shown here is derived from an EMBL/GenBank/DDBJ whole genome shotgun (WGS) entry which is preliminary data.</text>
</comment>
<accession>A0AAV4MRN5</accession>
<gene>
    <name evidence="1" type="ORF">CEXT_204681</name>
</gene>
<sequence length="87" mass="9852">MHLASPAQDAPTALLIPFNHSSVDERWMLRFRSTSNQPADPPSSSIVFDSVLFFFCIWDHPLRVMLEDDGLLGKPSILRGAKWPLIF</sequence>
<keyword evidence="2" id="KW-1185">Reference proteome</keyword>
<evidence type="ECO:0000313" key="2">
    <source>
        <dbReference type="Proteomes" id="UP001054945"/>
    </source>
</evidence>
<organism evidence="1 2">
    <name type="scientific">Caerostris extrusa</name>
    <name type="common">Bark spider</name>
    <name type="synonym">Caerostris bankana</name>
    <dbReference type="NCBI Taxonomy" id="172846"/>
    <lineage>
        <taxon>Eukaryota</taxon>
        <taxon>Metazoa</taxon>
        <taxon>Ecdysozoa</taxon>
        <taxon>Arthropoda</taxon>
        <taxon>Chelicerata</taxon>
        <taxon>Arachnida</taxon>
        <taxon>Araneae</taxon>
        <taxon>Araneomorphae</taxon>
        <taxon>Entelegynae</taxon>
        <taxon>Araneoidea</taxon>
        <taxon>Araneidae</taxon>
        <taxon>Caerostris</taxon>
    </lineage>
</organism>
<protein>
    <submittedName>
        <fullName evidence="1">Uncharacterized protein</fullName>
    </submittedName>
</protein>
<dbReference type="EMBL" id="BPLR01020089">
    <property type="protein sequence ID" value="GIX74691.1"/>
    <property type="molecule type" value="Genomic_DNA"/>
</dbReference>
<name>A0AAV4MRN5_CAEEX</name>
<evidence type="ECO:0000313" key="1">
    <source>
        <dbReference type="EMBL" id="GIX74691.1"/>
    </source>
</evidence>